<keyword evidence="7" id="KW-0812">Transmembrane</keyword>
<dbReference type="InterPro" id="IPR036396">
    <property type="entry name" value="Cyt_P450_sf"/>
</dbReference>
<dbReference type="GO" id="GO:0016705">
    <property type="term" value="F:oxidoreductase activity, acting on paired donors, with incorporation or reduction of molecular oxygen"/>
    <property type="evidence" value="ECO:0007669"/>
    <property type="project" value="InterPro"/>
</dbReference>
<evidence type="ECO:0000256" key="1">
    <source>
        <dbReference type="ARBA" id="ARBA00001971"/>
    </source>
</evidence>
<dbReference type="PANTHER" id="PTHR24305:SF190">
    <property type="entry name" value="P450, PUTATIVE (EUROFUNG)-RELATED"/>
    <property type="match status" value="1"/>
</dbReference>
<proteinExistence type="inferred from homology"/>
<dbReference type="GO" id="GO:0004497">
    <property type="term" value="F:monooxygenase activity"/>
    <property type="evidence" value="ECO:0007669"/>
    <property type="project" value="UniProtKB-KW"/>
</dbReference>
<reference evidence="8 9" key="1">
    <citation type="submission" date="2013-03" db="EMBL/GenBank/DDBJ databases">
        <title>The Genome Sequence of Cladophialophora yegresii CBS 114405.</title>
        <authorList>
            <consortium name="The Broad Institute Genomics Platform"/>
            <person name="Cuomo C."/>
            <person name="de Hoog S."/>
            <person name="Gorbushina A."/>
            <person name="Walker B."/>
            <person name="Young S.K."/>
            <person name="Zeng Q."/>
            <person name="Gargeya S."/>
            <person name="Fitzgerald M."/>
            <person name="Haas B."/>
            <person name="Abouelleil A."/>
            <person name="Allen A.W."/>
            <person name="Alvarado L."/>
            <person name="Arachchi H.M."/>
            <person name="Berlin A.M."/>
            <person name="Chapman S.B."/>
            <person name="Gainer-Dewar J."/>
            <person name="Goldberg J."/>
            <person name="Griggs A."/>
            <person name="Gujja S."/>
            <person name="Hansen M."/>
            <person name="Howarth C."/>
            <person name="Imamovic A."/>
            <person name="Ireland A."/>
            <person name="Larimer J."/>
            <person name="McCowan C."/>
            <person name="Murphy C."/>
            <person name="Pearson M."/>
            <person name="Poon T.W."/>
            <person name="Priest M."/>
            <person name="Roberts A."/>
            <person name="Saif S."/>
            <person name="Shea T."/>
            <person name="Sisk P."/>
            <person name="Sykes S."/>
            <person name="Wortman J."/>
            <person name="Nusbaum C."/>
            <person name="Birren B."/>
        </authorList>
    </citation>
    <scope>NUCLEOTIDE SEQUENCE [LARGE SCALE GENOMIC DNA]</scope>
    <source>
        <strain evidence="8 9">CBS 114405</strain>
    </source>
</reference>
<dbReference type="OrthoDB" id="3934656at2759"/>
<dbReference type="PRINTS" id="PR00463">
    <property type="entry name" value="EP450I"/>
</dbReference>
<feature type="transmembrane region" description="Helical" evidence="7">
    <location>
        <begin position="12"/>
        <end position="32"/>
    </location>
</feature>
<dbReference type="AlphaFoldDB" id="W9VPP3"/>
<name>W9VPP3_9EURO</name>
<dbReference type="GeneID" id="19182432"/>
<dbReference type="Gene3D" id="1.10.630.10">
    <property type="entry name" value="Cytochrome P450"/>
    <property type="match status" value="1"/>
</dbReference>
<evidence type="ECO:0000313" key="9">
    <source>
        <dbReference type="Proteomes" id="UP000019473"/>
    </source>
</evidence>
<dbReference type="Pfam" id="PF00067">
    <property type="entry name" value="p450"/>
    <property type="match status" value="1"/>
</dbReference>
<evidence type="ECO:0000256" key="2">
    <source>
        <dbReference type="ARBA" id="ARBA00022723"/>
    </source>
</evidence>
<keyword evidence="7" id="KW-1133">Transmembrane helix</keyword>
<dbReference type="HOGENOM" id="CLU_001570_14_0_1"/>
<dbReference type="GO" id="GO:0020037">
    <property type="term" value="F:heme binding"/>
    <property type="evidence" value="ECO:0007669"/>
    <property type="project" value="InterPro"/>
</dbReference>
<dbReference type="InterPro" id="IPR017972">
    <property type="entry name" value="Cyt_P450_CS"/>
</dbReference>
<keyword evidence="2 5" id="KW-0479">Metal-binding</keyword>
<dbReference type="PRINTS" id="PR00385">
    <property type="entry name" value="P450"/>
</dbReference>
<keyword evidence="4 5" id="KW-0408">Iron</keyword>
<dbReference type="InterPro" id="IPR002401">
    <property type="entry name" value="Cyt_P450_E_grp-I"/>
</dbReference>
<sequence length="538" mass="61669">MGLLSHVLDNAVLGVEVLVAGLIVYALSTAIYNRYFHPLKDIPGPFWASITTLWYFRAVRYGRAQDHQLPIHKKYGKFVRIAPNQVQIMDATAVETIYGSKYEFPKGEFYDNFITNINPKRIDGFSERNEARHTERRRMVAPIYTQGAVLEYEPCVDRVIELFHRQMERFAASGEIFDMSVWLRKYTFDVIGEMFYGKEGGFGFIRDNIDYGQWCHLMDVMPNPVAALNNIPWGFRSLYFLSELLYPETRAGAKGFSTTIKQAHEAMKQRLDDMAAGRPYNPHDTLSKLIDIAHDDKNDFHILDATTEIWAIIWAGSDTTSIALTAIFYFLHKHPHTLAKLRAEVDDAFASGALKYPVRFNDAIKLPYLHAVVLEAMRVHPSLGTGLPRVVPPPGVDISGRFFPAGTGVIMNQNAVHFDKTVFGADAEEFIPERWLRDNDGGKNAAYMERHMMHFGHGKRICIGRHITNTEMYKLLPVVLRDFDFEMVRDDEGQWEWEVWAGWFHQQKNVMVKARRRERRGRSEGVELQSGLLDPEGA</sequence>
<keyword evidence="3 6" id="KW-0560">Oxidoreductase</keyword>
<evidence type="ECO:0000256" key="3">
    <source>
        <dbReference type="ARBA" id="ARBA00023002"/>
    </source>
</evidence>
<dbReference type="SUPFAM" id="SSF48264">
    <property type="entry name" value="Cytochrome P450"/>
    <property type="match status" value="1"/>
</dbReference>
<dbReference type="EMBL" id="AMGW01000005">
    <property type="protein sequence ID" value="EXJ57513.1"/>
    <property type="molecule type" value="Genomic_DNA"/>
</dbReference>
<keyword evidence="5 6" id="KW-0349">Heme</keyword>
<dbReference type="GO" id="GO:0005506">
    <property type="term" value="F:iron ion binding"/>
    <property type="evidence" value="ECO:0007669"/>
    <property type="project" value="InterPro"/>
</dbReference>
<keyword evidence="9" id="KW-1185">Reference proteome</keyword>
<comment type="cofactor">
    <cofactor evidence="1 5">
        <name>heme</name>
        <dbReference type="ChEBI" id="CHEBI:30413"/>
    </cofactor>
</comment>
<dbReference type="InterPro" id="IPR001128">
    <property type="entry name" value="Cyt_P450"/>
</dbReference>
<evidence type="ECO:0000256" key="6">
    <source>
        <dbReference type="RuleBase" id="RU000461"/>
    </source>
</evidence>
<dbReference type="PROSITE" id="PS00086">
    <property type="entry name" value="CYTOCHROME_P450"/>
    <property type="match status" value="1"/>
</dbReference>
<keyword evidence="7" id="KW-0472">Membrane</keyword>
<organism evidence="8 9">
    <name type="scientific">Cladophialophora yegresii CBS 114405</name>
    <dbReference type="NCBI Taxonomy" id="1182544"/>
    <lineage>
        <taxon>Eukaryota</taxon>
        <taxon>Fungi</taxon>
        <taxon>Dikarya</taxon>
        <taxon>Ascomycota</taxon>
        <taxon>Pezizomycotina</taxon>
        <taxon>Eurotiomycetes</taxon>
        <taxon>Chaetothyriomycetidae</taxon>
        <taxon>Chaetothyriales</taxon>
        <taxon>Herpotrichiellaceae</taxon>
        <taxon>Cladophialophora</taxon>
    </lineage>
</organism>
<dbReference type="PANTHER" id="PTHR24305">
    <property type="entry name" value="CYTOCHROME P450"/>
    <property type="match status" value="1"/>
</dbReference>
<comment type="caution">
    <text evidence="8">The sequence shown here is derived from an EMBL/GenBank/DDBJ whole genome shotgun (WGS) entry which is preliminary data.</text>
</comment>
<accession>W9VPP3</accession>
<dbReference type="STRING" id="1182544.W9VPP3"/>
<evidence type="ECO:0000256" key="5">
    <source>
        <dbReference type="PIRSR" id="PIRSR602401-1"/>
    </source>
</evidence>
<dbReference type="CDD" id="cd11060">
    <property type="entry name" value="CYP57A1-like"/>
    <property type="match status" value="1"/>
</dbReference>
<protein>
    <recommendedName>
        <fullName evidence="10">Cytochrome P450 oxidoreductase</fullName>
    </recommendedName>
</protein>
<evidence type="ECO:0008006" key="10">
    <source>
        <dbReference type="Google" id="ProtNLM"/>
    </source>
</evidence>
<dbReference type="eggNOG" id="KOG0158">
    <property type="taxonomic scope" value="Eukaryota"/>
</dbReference>
<evidence type="ECO:0000256" key="4">
    <source>
        <dbReference type="ARBA" id="ARBA00023004"/>
    </source>
</evidence>
<dbReference type="Proteomes" id="UP000019473">
    <property type="component" value="Unassembled WGS sequence"/>
</dbReference>
<dbReference type="VEuPathDB" id="FungiDB:A1O7_07861"/>
<keyword evidence="6" id="KW-0503">Monooxygenase</keyword>
<dbReference type="RefSeq" id="XP_007760047.1">
    <property type="nucleotide sequence ID" value="XM_007761857.1"/>
</dbReference>
<comment type="similarity">
    <text evidence="6">Belongs to the cytochrome P450 family.</text>
</comment>
<evidence type="ECO:0000256" key="7">
    <source>
        <dbReference type="SAM" id="Phobius"/>
    </source>
</evidence>
<gene>
    <name evidence="8" type="ORF">A1O7_07861</name>
</gene>
<dbReference type="InterPro" id="IPR050121">
    <property type="entry name" value="Cytochrome_P450_monoxygenase"/>
</dbReference>
<feature type="binding site" description="axial binding residue" evidence="5">
    <location>
        <position position="462"/>
    </location>
    <ligand>
        <name>heme</name>
        <dbReference type="ChEBI" id="CHEBI:30413"/>
    </ligand>
    <ligandPart>
        <name>Fe</name>
        <dbReference type="ChEBI" id="CHEBI:18248"/>
    </ligandPart>
</feature>
<evidence type="ECO:0000313" key="8">
    <source>
        <dbReference type="EMBL" id="EXJ57513.1"/>
    </source>
</evidence>